<keyword evidence="9 11" id="KW-0456">Lyase</keyword>
<dbReference type="PROSITE" id="PS00452">
    <property type="entry name" value="GUANYLATE_CYCLASE_1"/>
    <property type="match status" value="1"/>
</dbReference>
<dbReference type="PROSITE" id="PS50125">
    <property type="entry name" value="GUANYLATE_CYCLASE_2"/>
    <property type="match status" value="2"/>
</dbReference>
<organism evidence="19 20">
    <name type="scientific">Zophobas morio</name>
    <dbReference type="NCBI Taxonomy" id="2755281"/>
    <lineage>
        <taxon>Eukaryota</taxon>
        <taxon>Metazoa</taxon>
        <taxon>Ecdysozoa</taxon>
        <taxon>Arthropoda</taxon>
        <taxon>Hexapoda</taxon>
        <taxon>Insecta</taxon>
        <taxon>Pterygota</taxon>
        <taxon>Neoptera</taxon>
        <taxon>Endopterygota</taxon>
        <taxon>Coleoptera</taxon>
        <taxon>Polyphaga</taxon>
        <taxon>Cucujiformia</taxon>
        <taxon>Tenebrionidae</taxon>
        <taxon>Zophobas</taxon>
    </lineage>
</organism>
<evidence type="ECO:0000256" key="7">
    <source>
        <dbReference type="ARBA" id="ARBA00023136"/>
    </source>
</evidence>
<dbReference type="Gene3D" id="1.10.510.10">
    <property type="entry name" value="Transferase(Phosphotransferase) domain 1"/>
    <property type="match status" value="2"/>
</dbReference>
<evidence type="ECO:0000256" key="4">
    <source>
        <dbReference type="ARBA" id="ARBA00022692"/>
    </source>
</evidence>
<comment type="caution">
    <text evidence="19">The sequence shown here is derived from an EMBL/GenBank/DDBJ whole genome shotgun (WGS) entry which is preliminary data.</text>
</comment>
<sequence>MIFLFDLVLAKWVNGWHLFTDVCEDPSKLLHILSTSNGPVLGSFKTELCSPAHFISSFYNTTLVTWNCPKSPKEIDITQDLRLSPSIPTITKGFARVVLNMKWKSVAIVTSRGGWWPSLSQSIDIQLRDIGIIPRHFFMIGRNNSKRHIENKLRILKKIPCRAVVMCLPADETGKNVLEVIDSLHLAQDHNTLTIFIDTSNLLSWKYAFTQQKNSTEVSGFNSTNFLDTVSAVSKRHILIYTAADNASLECAVLKNIKKSFASLSAVRDEQSVFLLSGLQDDDIFGSLLSVSRDNSSEFVVTEVRDNLEEWILKHKQLDECEGCETELTKALSVLGILGCSCLFVTVLLGTAALARNQLLKKRVSKGPYKVLLTATDFVFPQIADSRRVDEGIEAMLCCWLQQLQEFGGPEVDKPDLLQGSGASVKTPLRGGSSPNLAKQLIVDPRVRYNGDLVQMKPVPSVGGAVELKAKTVELLVLLHGLRHENLNPLIGCLAEPPRAALVSEYCARGSLQDVLQQDDIKLDWSFRLSLLTDLVRKSAEEQDQKQVRYNLDSLIRVHDSVKLLYQQRLDDRTFSTTEEHYDYEYIKNCIHAAAKETLGEYEKQSKKQERQKPYWWDEDIEREIAEKRQKYLKFLNTNKDSDKRQYKEAQASGMKYLHSTPIRVHGYLTSRNCVIDARWVLKVTDYGLPAFYEAQGLQPPVKTARELLWTAPELLRHASLRKKGTQPGDVYSFGIVLQEVVVRGEPFCMLALTPEEIIEKVKRPPPLIRPSVSKGAAPPEAINIMRQCWAEQAEMRPDFNTVHDQFKKLNHGRKVNIVDTMFQMLEKYSNNLEELIRERTEQLDIEKKKTEQLLNRMLPSSVAEKLKLGMPVDPEEFEEVTIYFSDIVGFTTISAHSTPFQVVDLLNDLYTCFDATINAYNVYKVETIGDAYMVVGGLPVRVPDHAEQEYRVDGKTPTKVYLVIVTNNLMSSFQNFANAFTIAPNNILPNLAGPSHGLYLDSVEFPETVVCAKLKKLKCTKSPGPDEINASLLLNCADSLAQPLSRLMEQSFSQGTLPSDWWIAIVRPIFKKGDNFCSTNYRPVSLTSLVVKIMESIIYESILKFVTEHQLVPMEQHGFLPGKSIISNLLCCLSDWTKELDLGNSVDVIYLDFSKAFDRVPKRHLLFKLQHLGIRGNLYQWIDAFLSERTFRVRVGGALSNCVQVLSGVPQGSVLGPLLFIVYTADLKFRLRSSFAMYADDVKLYNLSSSWMALTQDLLEVCKWSSEWLLPLNIAKCRVLYIGNANPQHTYLIDGVDMCKSDSHVDLGVLVTSTLSWSEHVLSTIRKANKMVYLLGRAFARSHISVISKLYKSYVRPVLEFANYIWSPILQRDIELLESVQRRATRIPFGRIRPQYADRLVMMGLPTLSNRRKRGDLILTFRALKDPQSPIRHLFPLNTLSRTRGHCFKLVKDKFRSTVRQHFISNRVFETWNALPASIVEADTIATMALDLLHQSGRFRITHLPGTPLRLRIGLHTGPCCAGVVGLTMPRYCLFGDTVNTASRMESTGAAWRIHLSEATKERLERAGGYQLEYRGPTEIKGKGTMHTYWLLGKAGFDKPLPVPPSLDIDAAMILGFVSTEEVSGKPTVSNFTILLKNKTMGRVDAPPMANSVQASRSSGRKTGCFKRDHNRK</sequence>
<dbReference type="InterPro" id="IPR000477">
    <property type="entry name" value="RT_dom"/>
</dbReference>
<dbReference type="SUPFAM" id="SSF55073">
    <property type="entry name" value="Nucleotide cyclase"/>
    <property type="match status" value="2"/>
</dbReference>
<feature type="coiled-coil region" evidence="13">
    <location>
        <begin position="819"/>
        <end position="850"/>
    </location>
</feature>
<dbReference type="InterPro" id="IPR029787">
    <property type="entry name" value="Nucleotide_cyclase"/>
</dbReference>
<evidence type="ECO:0000256" key="10">
    <source>
        <dbReference type="ARBA" id="ARBA00023293"/>
    </source>
</evidence>
<dbReference type="PROSITE" id="PS50878">
    <property type="entry name" value="RT_POL"/>
    <property type="match status" value="1"/>
</dbReference>
<dbReference type="EMBL" id="JALNTZ010000004">
    <property type="protein sequence ID" value="KAJ3655038.1"/>
    <property type="molecule type" value="Genomic_DNA"/>
</dbReference>
<keyword evidence="6" id="KW-1133">Transmembrane helix</keyword>
<accession>A0AA38IH40</accession>
<comment type="catalytic activity">
    <reaction evidence="1 12">
        <text>GTP = 3',5'-cyclic GMP + diphosphate</text>
        <dbReference type="Rhea" id="RHEA:13665"/>
        <dbReference type="ChEBI" id="CHEBI:33019"/>
        <dbReference type="ChEBI" id="CHEBI:37565"/>
        <dbReference type="ChEBI" id="CHEBI:57746"/>
        <dbReference type="EC" id="4.6.1.2"/>
    </reaction>
</comment>
<keyword evidence="8" id="KW-0325">Glycoprotein</keyword>
<evidence type="ECO:0000256" key="8">
    <source>
        <dbReference type="ARBA" id="ARBA00023180"/>
    </source>
</evidence>
<feature type="chain" id="PRO_5041219677" description="Guanylate cyclase" evidence="15">
    <location>
        <begin position="16"/>
        <end position="1674"/>
    </location>
</feature>
<dbReference type="CDD" id="cd07302">
    <property type="entry name" value="CHD"/>
    <property type="match status" value="2"/>
</dbReference>
<dbReference type="SMART" id="SM00044">
    <property type="entry name" value="CYCc"/>
    <property type="match status" value="2"/>
</dbReference>
<dbReference type="EC" id="4.6.1.2" evidence="3 12"/>
<dbReference type="GO" id="GO:0007168">
    <property type="term" value="P:receptor guanylyl cyclase signaling pathway"/>
    <property type="evidence" value="ECO:0007669"/>
    <property type="project" value="TreeGrafter"/>
</dbReference>
<dbReference type="SUPFAM" id="SSF53822">
    <property type="entry name" value="Periplasmic binding protein-like I"/>
    <property type="match status" value="1"/>
</dbReference>
<dbReference type="SMART" id="SM00220">
    <property type="entry name" value="S_TKc"/>
    <property type="match status" value="1"/>
</dbReference>
<protein>
    <recommendedName>
        <fullName evidence="3 12">Guanylate cyclase</fullName>
        <ecNumber evidence="3 12">4.6.1.2</ecNumber>
    </recommendedName>
</protein>
<evidence type="ECO:0000256" key="13">
    <source>
        <dbReference type="SAM" id="Coils"/>
    </source>
</evidence>
<evidence type="ECO:0000256" key="1">
    <source>
        <dbReference type="ARBA" id="ARBA00001436"/>
    </source>
</evidence>
<keyword evidence="20" id="KW-1185">Reference proteome</keyword>
<dbReference type="Pfam" id="PF00078">
    <property type="entry name" value="RVT_1"/>
    <property type="match status" value="1"/>
</dbReference>
<dbReference type="Pfam" id="PF07714">
    <property type="entry name" value="PK_Tyr_Ser-Thr"/>
    <property type="match status" value="1"/>
</dbReference>
<dbReference type="GO" id="GO:0035556">
    <property type="term" value="P:intracellular signal transduction"/>
    <property type="evidence" value="ECO:0007669"/>
    <property type="project" value="InterPro"/>
</dbReference>
<evidence type="ECO:0000256" key="5">
    <source>
        <dbReference type="ARBA" id="ARBA00022741"/>
    </source>
</evidence>
<keyword evidence="5" id="KW-0547">Nucleotide-binding</keyword>
<keyword evidence="10 12" id="KW-0141">cGMP biosynthesis</keyword>
<dbReference type="GO" id="GO:0001653">
    <property type="term" value="F:peptide receptor activity"/>
    <property type="evidence" value="ECO:0007669"/>
    <property type="project" value="TreeGrafter"/>
</dbReference>
<dbReference type="PANTHER" id="PTHR11920:SF462">
    <property type="entry name" value="GUANYLATE CYCLASE"/>
    <property type="match status" value="1"/>
</dbReference>
<feature type="domain" description="Guanylate cyclase" evidence="17">
    <location>
        <begin position="882"/>
        <end position="949"/>
    </location>
</feature>
<comment type="subcellular location">
    <subcellularLocation>
        <location evidence="2">Membrane</location>
        <topology evidence="2">Single-pass type I membrane protein</topology>
    </subcellularLocation>
</comment>
<feature type="signal peptide" evidence="15">
    <location>
        <begin position="1"/>
        <end position="15"/>
    </location>
</feature>
<dbReference type="GO" id="GO:0004016">
    <property type="term" value="F:adenylate cyclase activity"/>
    <property type="evidence" value="ECO:0007669"/>
    <property type="project" value="TreeGrafter"/>
</dbReference>
<keyword evidence="13" id="KW-0175">Coiled coil</keyword>
<dbReference type="InterPro" id="IPR001828">
    <property type="entry name" value="ANF_lig-bd_rcpt"/>
</dbReference>
<dbReference type="Pfam" id="PF01094">
    <property type="entry name" value="ANF_receptor"/>
    <property type="match status" value="1"/>
</dbReference>
<evidence type="ECO:0000256" key="6">
    <source>
        <dbReference type="ARBA" id="ARBA00022989"/>
    </source>
</evidence>
<keyword evidence="7" id="KW-0472">Membrane</keyword>
<dbReference type="InterPro" id="IPR001054">
    <property type="entry name" value="A/G_cyclase"/>
</dbReference>
<evidence type="ECO:0000256" key="14">
    <source>
        <dbReference type="SAM" id="MobiDB-lite"/>
    </source>
</evidence>
<dbReference type="PRINTS" id="PR01345">
    <property type="entry name" value="CERVTRCPTASE"/>
</dbReference>
<feature type="region of interest" description="Disordered" evidence="14">
    <location>
        <begin position="1644"/>
        <end position="1674"/>
    </location>
</feature>
<dbReference type="Gene3D" id="3.30.70.1230">
    <property type="entry name" value="Nucleotide cyclase"/>
    <property type="match status" value="2"/>
</dbReference>
<evidence type="ECO:0000259" key="16">
    <source>
        <dbReference type="PROSITE" id="PS50011"/>
    </source>
</evidence>
<feature type="domain" description="Guanylate cyclase" evidence="17">
    <location>
        <begin position="1483"/>
        <end position="1547"/>
    </location>
</feature>
<evidence type="ECO:0000259" key="18">
    <source>
        <dbReference type="PROSITE" id="PS50878"/>
    </source>
</evidence>
<dbReference type="PANTHER" id="PTHR11920">
    <property type="entry name" value="GUANYLYL CYCLASE"/>
    <property type="match status" value="1"/>
</dbReference>
<dbReference type="GO" id="GO:0004672">
    <property type="term" value="F:protein kinase activity"/>
    <property type="evidence" value="ECO:0007669"/>
    <property type="project" value="InterPro"/>
</dbReference>
<keyword evidence="4" id="KW-0812">Transmembrane</keyword>
<dbReference type="InterPro" id="IPR028082">
    <property type="entry name" value="Peripla_BP_I"/>
</dbReference>
<dbReference type="InterPro" id="IPR050401">
    <property type="entry name" value="Cyclic_nucleotide_synthase"/>
</dbReference>
<gene>
    <name evidence="19" type="ORF">Zmor_014182</name>
</gene>
<keyword evidence="15" id="KW-0732">Signal</keyword>
<dbReference type="Gene3D" id="6.10.250.780">
    <property type="match status" value="1"/>
</dbReference>
<dbReference type="CDD" id="cd01650">
    <property type="entry name" value="RT_nLTR_like"/>
    <property type="match status" value="1"/>
</dbReference>
<evidence type="ECO:0000256" key="12">
    <source>
        <dbReference type="RuleBase" id="RU003431"/>
    </source>
</evidence>
<evidence type="ECO:0000256" key="9">
    <source>
        <dbReference type="ARBA" id="ARBA00023239"/>
    </source>
</evidence>
<dbReference type="InterPro" id="IPR018297">
    <property type="entry name" value="A/G_cyclase_CS"/>
</dbReference>
<evidence type="ECO:0000259" key="17">
    <source>
        <dbReference type="PROSITE" id="PS50125"/>
    </source>
</evidence>
<name>A0AA38IH40_9CUCU</name>
<dbReference type="GO" id="GO:0004383">
    <property type="term" value="F:guanylate cyclase activity"/>
    <property type="evidence" value="ECO:0007669"/>
    <property type="project" value="UniProtKB-EC"/>
</dbReference>
<dbReference type="InterPro" id="IPR011009">
    <property type="entry name" value="Kinase-like_dom_sf"/>
</dbReference>
<evidence type="ECO:0000313" key="20">
    <source>
        <dbReference type="Proteomes" id="UP001168821"/>
    </source>
</evidence>
<dbReference type="PROSITE" id="PS50011">
    <property type="entry name" value="PROTEIN_KINASE_DOM"/>
    <property type="match status" value="1"/>
</dbReference>
<evidence type="ECO:0000313" key="19">
    <source>
        <dbReference type="EMBL" id="KAJ3655038.1"/>
    </source>
</evidence>
<evidence type="ECO:0000256" key="11">
    <source>
        <dbReference type="RuleBase" id="RU000405"/>
    </source>
</evidence>
<evidence type="ECO:0000256" key="15">
    <source>
        <dbReference type="SAM" id="SignalP"/>
    </source>
</evidence>
<dbReference type="SUPFAM" id="SSF56112">
    <property type="entry name" value="Protein kinase-like (PK-like)"/>
    <property type="match status" value="1"/>
</dbReference>
<dbReference type="Pfam" id="PF00211">
    <property type="entry name" value="Guanylate_cyc"/>
    <property type="match status" value="2"/>
</dbReference>
<dbReference type="InterPro" id="IPR001245">
    <property type="entry name" value="Ser-Thr/Tyr_kinase_cat_dom"/>
</dbReference>
<feature type="coiled-coil region" evidence="13">
    <location>
        <begin position="592"/>
        <end position="653"/>
    </location>
</feature>
<dbReference type="GO" id="GO:0005524">
    <property type="term" value="F:ATP binding"/>
    <property type="evidence" value="ECO:0007669"/>
    <property type="project" value="InterPro"/>
</dbReference>
<dbReference type="Proteomes" id="UP001168821">
    <property type="component" value="Unassembled WGS sequence"/>
</dbReference>
<evidence type="ECO:0000256" key="2">
    <source>
        <dbReference type="ARBA" id="ARBA00004479"/>
    </source>
</evidence>
<proteinExistence type="inferred from homology"/>
<evidence type="ECO:0000256" key="3">
    <source>
        <dbReference type="ARBA" id="ARBA00012202"/>
    </source>
</evidence>
<feature type="domain" description="Reverse transcriptase" evidence="18">
    <location>
        <begin position="1051"/>
        <end position="1299"/>
    </location>
</feature>
<comment type="similarity">
    <text evidence="11">Belongs to the adenylyl cyclase class-4/guanylyl cyclase family.</text>
</comment>
<reference evidence="19" key="1">
    <citation type="journal article" date="2023" name="G3 (Bethesda)">
        <title>Whole genome assemblies of Zophobas morio and Tenebrio molitor.</title>
        <authorList>
            <person name="Kaur S."/>
            <person name="Stinson S.A."/>
            <person name="diCenzo G.C."/>
        </authorList>
    </citation>
    <scope>NUCLEOTIDE SEQUENCE</scope>
    <source>
        <strain evidence="19">QUZm001</strain>
    </source>
</reference>
<dbReference type="InterPro" id="IPR000719">
    <property type="entry name" value="Prot_kinase_dom"/>
</dbReference>
<feature type="domain" description="Protein kinase" evidence="16">
    <location>
        <begin position="423"/>
        <end position="807"/>
    </location>
</feature>
<dbReference type="GO" id="GO:0005886">
    <property type="term" value="C:plasma membrane"/>
    <property type="evidence" value="ECO:0007669"/>
    <property type="project" value="TreeGrafter"/>
</dbReference>